<dbReference type="Proteomes" id="UP000674938">
    <property type="component" value="Unassembled WGS sequence"/>
</dbReference>
<comment type="caution">
    <text evidence="2">The sequence shown here is derived from an EMBL/GenBank/DDBJ whole genome shotgun (WGS) entry which is preliminary data.</text>
</comment>
<organism evidence="2 3">
    <name type="scientific">Vagococcus allomyrinae</name>
    <dbReference type="NCBI Taxonomy" id="2794353"/>
    <lineage>
        <taxon>Bacteria</taxon>
        <taxon>Bacillati</taxon>
        <taxon>Bacillota</taxon>
        <taxon>Bacilli</taxon>
        <taxon>Lactobacillales</taxon>
        <taxon>Enterococcaceae</taxon>
        <taxon>Vagococcus</taxon>
    </lineage>
</organism>
<feature type="transmembrane region" description="Helical" evidence="1">
    <location>
        <begin position="12"/>
        <end position="39"/>
    </location>
</feature>
<dbReference type="RefSeq" id="WP_209524956.1">
    <property type="nucleotide sequence ID" value="NZ_JAEEGA010000002.1"/>
</dbReference>
<sequence length="47" mass="5087">MYNQNLEKGASLLFETILAVTVAIVGLITAVVKLVTAIVEAKKEQKK</sequence>
<proteinExistence type="predicted"/>
<keyword evidence="3" id="KW-1185">Reference proteome</keyword>
<keyword evidence="1" id="KW-1133">Transmembrane helix</keyword>
<dbReference type="EMBL" id="JAEEGA010000002">
    <property type="protein sequence ID" value="MBP1040059.1"/>
    <property type="molecule type" value="Genomic_DNA"/>
</dbReference>
<gene>
    <name evidence="2" type="ORF">I6N95_03435</name>
</gene>
<name>A0A940P7V0_9ENTE</name>
<keyword evidence="1" id="KW-0472">Membrane</keyword>
<evidence type="ECO:0000256" key="1">
    <source>
        <dbReference type="SAM" id="Phobius"/>
    </source>
</evidence>
<reference evidence="2" key="1">
    <citation type="submission" date="2020-12" db="EMBL/GenBank/DDBJ databases">
        <title>Vagococcus allomyrinae sp. nov. and Enterococcus lavae sp. nov., isolated from the larvae of Allomyrina dichotoma.</title>
        <authorList>
            <person name="Lee S.D."/>
        </authorList>
    </citation>
    <scope>NUCLEOTIDE SEQUENCE</scope>
    <source>
        <strain evidence="2">BWB3-3</strain>
    </source>
</reference>
<evidence type="ECO:0000313" key="3">
    <source>
        <dbReference type="Proteomes" id="UP000674938"/>
    </source>
</evidence>
<dbReference type="AlphaFoldDB" id="A0A940P7V0"/>
<accession>A0A940P7V0</accession>
<keyword evidence="1" id="KW-0812">Transmembrane</keyword>
<evidence type="ECO:0008006" key="4">
    <source>
        <dbReference type="Google" id="ProtNLM"/>
    </source>
</evidence>
<evidence type="ECO:0000313" key="2">
    <source>
        <dbReference type="EMBL" id="MBP1040059.1"/>
    </source>
</evidence>
<protein>
    <recommendedName>
        <fullName evidence="4">Holin-like toxin</fullName>
    </recommendedName>
</protein>